<dbReference type="Proteomes" id="UP000593567">
    <property type="component" value="Unassembled WGS sequence"/>
</dbReference>
<protein>
    <submittedName>
        <fullName evidence="2">Uncharacterized protein</fullName>
    </submittedName>
</protein>
<keyword evidence="3" id="KW-1185">Reference proteome</keyword>
<organism evidence="2 3">
    <name type="scientific">Bugula neritina</name>
    <name type="common">Brown bryozoan</name>
    <name type="synonym">Sertularia neritina</name>
    <dbReference type="NCBI Taxonomy" id="10212"/>
    <lineage>
        <taxon>Eukaryota</taxon>
        <taxon>Metazoa</taxon>
        <taxon>Spiralia</taxon>
        <taxon>Lophotrochozoa</taxon>
        <taxon>Bryozoa</taxon>
        <taxon>Gymnolaemata</taxon>
        <taxon>Cheilostomatida</taxon>
        <taxon>Flustrina</taxon>
        <taxon>Buguloidea</taxon>
        <taxon>Bugulidae</taxon>
        <taxon>Bugula</taxon>
    </lineage>
</organism>
<accession>A0A7J7JMS9</accession>
<dbReference type="EMBL" id="VXIV02002131">
    <property type="protein sequence ID" value="KAF6027163.1"/>
    <property type="molecule type" value="Genomic_DNA"/>
</dbReference>
<reference evidence="2" key="1">
    <citation type="submission" date="2020-06" db="EMBL/GenBank/DDBJ databases">
        <title>Draft genome of Bugula neritina, a colonial animal packing powerful symbionts and potential medicines.</title>
        <authorList>
            <person name="Rayko M."/>
        </authorList>
    </citation>
    <scope>NUCLEOTIDE SEQUENCE [LARGE SCALE GENOMIC DNA]</scope>
    <source>
        <strain evidence="2">Kwan_BN1</strain>
    </source>
</reference>
<feature type="transmembrane region" description="Helical" evidence="1">
    <location>
        <begin position="6"/>
        <end position="26"/>
    </location>
</feature>
<evidence type="ECO:0000256" key="1">
    <source>
        <dbReference type="SAM" id="Phobius"/>
    </source>
</evidence>
<keyword evidence="1" id="KW-0812">Transmembrane</keyword>
<name>A0A7J7JMS9_BUGNE</name>
<gene>
    <name evidence="2" type="ORF">EB796_014529</name>
</gene>
<dbReference type="AlphaFoldDB" id="A0A7J7JMS9"/>
<keyword evidence="1" id="KW-0472">Membrane</keyword>
<sequence length="100" mass="11600">MPNNKLLFTVIYTTSVIYLLLVDLTLPGRYLFHQAVDNQTTYTCKATYTCINTEIDCKLNRSHKTYLFCKTDMRSSNKTREISFTQLVVDTKRGSSYIII</sequence>
<evidence type="ECO:0000313" key="3">
    <source>
        <dbReference type="Proteomes" id="UP000593567"/>
    </source>
</evidence>
<evidence type="ECO:0000313" key="2">
    <source>
        <dbReference type="EMBL" id="KAF6027163.1"/>
    </source>
</evidence>
<keyword evidence="1" id="KW-1133">Transmembrane helix</keyword>
<proteinExistence type="predicted"/>
<comment type="caution">
    <text evidence="2">The sequence shown here is derived from an EMBL/GenBank/DDBJ whole genome shotgun (WGS) entry which is preliminary data.</text>
</comment>